<dbReference type="PaxDb" id="39947-A0A0P0WN05"/>
<dbReference type="EMBL" id="AP014961">
    <property type="protein sequence ID" value="BAS94301.1"/>
    <property type="molecule type" value="Genomic_DNA"/>
</dbReference>
<gene>
    <name evidence="2" type="ordered locus">Os05g0447680</name>
    <name evidence="2" type="ORF">OSNPB_050447680</name>
</gene>
<reference evidence="3" key="1">
    <citation type="journal article" date="2005" name="Nature">
        <title>The map-based sequence of the rice genome.</title>
        <authorList>
            <consortium name="International rice genome sequencing project (IRGSP)"/>
            <person name="Matsumoto T."/>
            <person name="Wu J."/>
            <person name="Kanamori H."/>
            <person name="Katayose Y."/>
            <person name="Fujisawa M."/>
            <person name="Namiki N."/>
            <person name="Mizuno H."/>
            <person name="Yamamoto K."/>
            <person name="Antonio B.A."/>
            <person name="Baba T."/>
            <person name="Sakata K."/>
            <person name="Nagamura Y."/>
            <person name="Aoki H."/>
            <person name="Arikawa K."/>
            <person name="Arita K."/>
            <person name="Bito T."/>
            <person name="Chiden Y."/>
            <person name="Fujitsuka N."/>
            <person name="Fukunaka R."/>
            <person name="Hamada M."/>
            <person name="Harada C."/>
            <person name="Hayashi A."/>
            <person name="Hijishita S."/>
            <person name="Honda M."/>
            <person name="Hosokawa S."/>
            <person name="Ichikawa Y."/>
            <person name="Idonuma A."/>
            <person name="Iijima M."/>
            <person name="Ikeda M."/>
            <person name="Ikeno M."/>
            <person name="Ito K."/>
            <person name="Ito S."/>
            <person name="Ito T."/>
            <person name="Ito Y."/>
            <person name="Ito Y."/>
            <person name="Iwabuchi A."/>
            <person name="Kamiya K."/>
            <person name="Karasawa W."/>
            <person name="Kurita K."/>
            <person name="Katagiri S."/>
            <person name="Kikuta A."/>
            <person name="Kobayashi H."/>
            <person name="Kobayashi N."/>
            <person name="Machita K."/>
            <person name="Maehara T."/>
            <person name="Masukawa M."/>
            <person name="Mizubayashi T."/>
            <person name="Mukai Y."/>
            <person name="Nagasaki H."/>
            <person name="Nagata Y."/>
            <person name="Naito S."/>
            <person name="Nakashima M."/>
            <person name="Nakama Y."/>
            <person name="Nakamichi Y."/>
            <person name="Nakamura M."/>
            <person name="Meguro A."/>
            <person name="Negishi M."/>
            <person name="Ohta I."/>
            <person name="Ohta T."/>
            <person name="Okamoto M."/>
            <person name="Ono N."/>
            <person name="Saji S."/>
            <person name="Sakaguchi M."/>
            <person name="Sakai K."/>
            <person name="Shibata M."/>
            <person name="Shimokawa T."/>
            <person name="Song J."/>
            <person name="Takazaki Y."/>
            <person name="Terasawa K."/>
            <person name="Tsugane M."/>
            <person name="Tsuji K."/>
            <person name="Ueda S."/>
            <person name="Waki K."/>
            <person name="Yamagata H."/>
            <person name="Yamamoto M."/>
            <person name="Yamamoto S."/>
            <person name="Yamane H."/>
            <person name="Yoshiki S."/>
            <person name="Yoshihara R."/>
            <person name="Yukawa K."/>
            <person name="Zhong H."/>
            <person name="Yano M."/>
            <person name="Yuan Q."/>
            <person name="Ouyang S."/>
            <person name="Liu J."/>
            <person name="Jones K.M."/>
            <person name="Gansberger K."/>
            <person name="Moffat K."/>
            <person name="Hill J."/>
            <person name="Bera J."/>
            <person name="Fadrosh D."/>
            <person name="Jin S."/>
            <person name="Johri S."/>
            <person name="Kim M."/>
            <person name="Overton L."/>
            <person name="Reardon M."/>
            <person name="Tsitrin T."/>
            <person name="Vuong H."/>
            <person name="Weaver B."/>
            <person name="Ciecko A."/>
            <person name="Tallon L."/>
            <person name="Jackson J."/>
            <person name="Pai G."/>
            <person name="Aken S.V."/>
            <person name="Utterback T."/>
            <person name="Reidmuller S."/>
            <person name="Feldblyum T."/>
            <person name="Hsiao J."/>
            <person name="Zismann V."/>
            <person name="Iobst S."/>
            <person name="de Vazeille A.R."/>
            <person name="Buell C.R."/>
            <person name="Ying K."/>
            <person name="Li Y."/>
            <person name="Lu T."/>
            <person name="Huang Y."/>
            <person name="Zhao Q."/>
            <person name="Feng Q."/>
            <person name="Zhang L."/>
            <person name="Zhu J."/>
            <person name="Weng Q."/>
            <person name="Mu J."/>
            <person name="Lu Y."/>
            <person name="Fan D."/>
            <person name="Liu Y."/>
            <person name="Guan J."/>
            <person name="Zhang Y."/>
            <person name="Yu S."/>
            <person name="Liu X."/>
            <person name="Zhang Y."/>
            <person name="Hong G."/>
            <person name="Han B."/>
            <person name="Choisne N."/>
            <person name="Demange N."/>
            <person name="Orjeda G."/>
            <person name="Samain S."/>
            <person name="Cattolico L."/>
            <person name="Pelletier E."/>
            <person name="Couloux A."/>
            <person name="Segurens B."/>
            <person name="Wincker P."/>
            <person name="D'Hont A."/>
            <person name="Scarpelli C."/>
            <person name="Weissenbach J."/>
            <person name="Salanoubat M."/>
            <person name="Quetier F."/>
            <person name="Yu Y."/>
            <person name="Kim H.R."/>
            <person name="Rambo T."/>
            <person name="Currie J."/>
            <person name="Collura K."/>
            <person name="Luo M."/>
            <person name="Yang T."/>
            <person name="Ammiraju J.S.S."/>
            <person name="Engler F."/>
            <person name="Soderlund C."/>
            <person name="Wing R.A."/>
            <person name="Palmer L.E."/>
            <person name="de la Bastide M."/>
            <person name="Spiegel L."/>
            <person name="Nascimento L."/>
            <person name="Zutavern T."/>
            <person name="O'Shaughnessy A."/>
            <person name="Dike S."/>
            <person name="Dedhia N."/>
            <person name="Preston R."/>
            <person name="Balija V."/>
            <person name="McCombie W.R."/>
            <person name="Chow T."/>
            <person name="Chen H."/>
            <person name="Chung M."/>
            <person name="Chen C."/>
            <person name="Shaw J."/>
            <person name="Wu H."/>
            <person name="Hsiao K."/>
            <person name="Chao Y."/>
            <person name="Chu M."/>
            <person name="Cheng C."/>
            <person name="Hour A."/>
            <person name="Lee P."/>
            <person name="Lin S."/>
            <person name="Lin Y."/>
            <person name="Liou J."/>
            <person name="Liu S."/>
            <person name="Hsing Y."/>
            <person name="Raghuvanshi S."/>
            <person name="Mohanty A."/>
            <person name="Bharti A.K."/>
            <person name="Gaur A."/>
            <person name="Gupta V."/>
            <person name="Kumar D."/>
            <person name="Ravi V."/>
            <person name="Vij S."/>
            <person name="Kapur A."/>
            <person name="Khurana P."/>
            <person name="Khurana P."/>
            <person name="Khurana J.P."/>
            <person name="Tyagi A.K."/>
            <person name="Gaikwad K."/>
            <person name="Singh A."/>
            <person name="Dalal V."/>
            <person name="Srivastava S."/>
            <person name="Dixit A."/>
            <person name="Pal A.K."/>
            <person name="Ghazi I.A."/>
            <person name="Yadav M."/>
            <person name="Pandit A."/>
            <person name="Bhargava A."/>
            <person name="Sureshbabu K."/>
            <person name="Batra K."/>
            <person name="Sharma T.R."/>
            <person name="Mohapatra T."/>
            <person name="Singh N.K."/>
            <person name="Messing J."/>
            <person name="Nelson A.B."/>
            <person name="Fuks G."/>
            <person name="Kavchok S."/>
            <person name="Keizer G."/>
            <person name="Linton E."/>
            <person name="Llaca V."/>
            <person name="Song R."/>
            <person name="Tanyolac B."/>
            <person name="Young S."/>
            <person name="Ho-Il K."/>
            <person name="Hahn J.H."/>
            <person name="Sangsakoo G."/>
            <person name="Vanavichit A."/>
            <person name="de Mattos Luiz.A.T."/>
            <person name="Zimmer P.D."/>
            <person name="Malone G."/>
            <person name="Dellagostin O."/>
            <person name="de Oliveira A.C."/>
            <person name="Bevan M."/>
            <person name="Bancroft I."/>
            <person name="Minx P."/>
            <person name="Cordum H."/>
            <person name="Wilson R."/>
            <person name="Cheng Z."/>
            <person name="Jin W."/>
            <person name="Jiang J."/>
            <person name="Leong S.A."/>
            <person name="Iwama H."/>
            <person name="Gojobori T."/>
            <person name="Itoh T."/>
            <person name="Niimura Y."/>
            <person name="Fujii Y."/>
            <person name="Habara T."/>
            <person name="Sakai H."/>
            <person name="Sato Y."/>
            <person name="Wilson G."/>
            <person name="Kumar K."/>
            <person name="McCouch S."/>
            <person name="Juretic N."/>
            <person name="Hoen D."/>
            <person name="Wright S."/>
            <person name="Bruskiewich R."/>
            <person name="Bureau T."/>
            <person name="Miyao A."/>
            <person name="Hirochika H."/>
            <person name="Nishikawa T."/>
            <person name="Kadowaki K."/>
            <person name="Sugiura M."/>
            <person name="Burr B."/>
            <person name="Sasaki T."/>
        </authorList>
    </citation>
    <scope>NUCLEOTIDE SEQUENCE [LARGE SCALE GENOMIC DNA]</scope>
    <source>
        <strain evidence="3">cv. Nipponbare</strain>
    </source>
</reference>
<dbReference type="InParanoid" id="A0A0P0WN05"/>
<evidence type="ECO:0000256" key="1">
    <source>
        <dbReference type="SAM" id="MobiDB-lite"/>
    </source>
</evidence>
<reference evidence="2 3" key="2">
    <citation type="journal article" date="2013" name="Plant Cell Physiol.">
        <title>Rice Annotation Project Database (RAP-DB): an integrative and interactive database for rice genomics.</title>
        <authorList>
            <person name="Sakai H."/>
            <person name="Lee S.S."/>
            <person name="Tanaka T."/>
            <person name="Numa H."/>
            <person name="Kim J."/>
            <person name="Kawahara Y."/>
            <person name="Wakimoto H."/>
            <person name="Yang C.C."/>
            <person name="Iwamoto M."/>
            <person name="Abe T."/>
            <person name="Yamada Y."/>
            <person name="Muto A."/>
            <person name="Inokuchi H."/>
            <person name="Ikemura T."/>
            <person name="Matsumoto T."/>
            <person name="Sasaki T."/>
            <person name="Itoh T."/>
        </authorList>
    </citation>
    <scope>NUCLEOTIDE SEQUENCE [LARGE SCALE GENOMIC DNA]</scope>
    <source>
        <strain evidence="3">cv. Nipponbare</strain>
    </source>
</reference>
<feature type="region of interest" description="Disordered" evidence="1">
    <location>
        <begin position="1"/>
        <end position="99"/>
    </location>
</feature>
<accession>A0A0P0WN05</accession>
<reference evidence="2 3" key="3">
    <citation type="journal article" date="2013" name="Rice">
        <title>Improvement of the Oryza sativa Nipponbare reference genome using next generation sequence and optical map data.</title>
        <authorList>
            <person name="Kawahara Y."/>
            <person name="de la Bastide M."/>
            <person name="Hamilton J.P."/>
            <person name="Kanamori H."/>
            <person name="McCombie W.R."/>
            <person name="Ouyang S."/>
            <person name="Schwartz D.C."/>
            <person name="Tanaka T."/>
            <person name="Wu J."/>
            <person name="Zhou S."/>
            <person name="Childs K.L."/>
            <person name="Davidson R.M."/>
            <person name="Lin H."/>
            <person name="Quesada-Ocampo L."/>
            <person name="Vaillancourt B."/>
            <person name="Sakai H."/>
            <person name="Lee S.S."/>
            <person name="Kim J."/>
            <person name="Numa H."/>
            <person name="Itoh T."/>
            <person name="Buell C.R."/>
            <person name="Matsumoto T."/>
        </authorList>
    </citation>
    <scope>NUCLEOTIDE SEQUENCE [LARGE SCALE GENOMIC DNA]</scope>
    <source>
        <strain evidence="3">cv. Nipponbare</strain>
    </source>
</reference>
<sequence length="155" mass="15944">MDPTCHSPPPSSSSPSLQSFARAPARASGVDDDDVAEMVAKASSRPTAAPSLPCRTRSATTAALGGQIEDDGVGGQIRRRRSRCGEREAAARRPATARTAAAVAAGDDVGARGYARENNRQGDGRRMCVGPIVGQGFLAGGDTVGGRFFAEMAKI</sequence>
<proteinExistence type="predicted"/>
<dbReference type="AlphaFoldDB" id="A0A0P0WN05"/>
<keyword evidence="3" id="KW-1185">Reference proteome</keyword>
<dbReference type="Proteomes" id="UP000059680">
    <property type="component" value="Chromosome 5"/>
</dbReference>
<name>A0A0P0WN05_ORYSJ</name>
<organism evidence="2 3">
    <name type="scientific">Oryza sativa subsp. japonica</name>
    <name type="common">Rice</name>
    <dbReference type="NCBI Taxonomy" id="39947"/>
    <lineage>
        <taxon>Eukaryota</taxon>
        <taxon>Viridiplantae</taxon>
        <taxon>Streptophyta</taxon>
        <taxon>Embryophyta</taxon>
        <taxon>Tracheophyta</taxon>
        <taxon>Spermatophyta</taxon>
        <taxon>Magnoliopsida</taxon>
        <taxon>Liliopsida</taxon>
        <taxon>Poales</taxon>
        <taxon>Poaceae</taxon>
        <taxon>BOP clade</taxon>
        <taxon>Oryzoideae</taxon>
        <taxon>Oryzeae</taxon>
        <taxon>Oryzinae</taxon>
        <taxon>Oryza</taxon>
        <taxon>Oryza sativa</taxon>
    </lineage>
</organism>
<protein>
    <submittedName>
        <fullName evidence="2">Os05g0447680 protein</fullName>
    </submittedName>
</protein>
<evidence type="ECO:0000313" key="2">
    <source>
        <dbReference type="EMBL" id="BAS94301.1"/>
    </source>
</evidence>
<feature type="compositionally biased region" description="Pro residues" evidence="1">
    <location>
        <begin position="1"/>
        <end position="12"/>
    </location>
</feature>
<evidence type="ECO:0000313" key="3">
    <source>
        <dbReference type="Proteomes" id="UP000059680"/>
    </source>
</evidence>